<feature type="region of interest" description="Disordered" evidence="1">
    <location>
        <begin position="274"/>
        <end position="312"/>
    </location>
</feature>
<dbReference type="Gene3D" id="2.30.29.30">
    <property type="entry name" value="Pleckstrin-homology domain (PH domain)/Phosphotyrosine-binding domain (PTB)"/>
    <property type="match status" value="1"/>
</dbReference>
<evidence type="ECO:0000256" key="1">
    <source>
        <dbReference type="SAM" id="MobiDB-lite"/>
    </source>
</evidence>
<organism evidence="2 4">
    <name type="scientific">Rotaria magnacalcarata</name>
    <dbReference type="NCBI Taxonomy" id="392030"/>
    <lineage>
        <taxon>Eukaryota</taxon>
        <taxon>Metazoa</taxon>
        <taxon>Spiralia</taxon>
        <taxon>Gnathifera</taxon>
        <taxon>Rotifera</taxon>
        <taxon>Eurotatoria</taxon>
        <taxon>Bdelloidea</taxon>
        <taxon>Philodinida</taxon>
        <taxon>Philodinidae</taxon>
        <taxon>Rotaria</taxon>
    </lineage>
</organism>
<gene>
    <name evidence="3" type="ORF">UXM345_LOCUS5979</name>
    <name evidence="2" type="ORF">XDN619_LOCUS5846</name>
</gene>
<dbReference type="SUPFAM" id="SSF50729">
    <property type="entry name" value="PH domain-like"/>
    <property type="match status" value="1"/>
</dbReference>
<dbReference type="EMBL" id="CAJOBF010000459">
    <property type="protein sequence ID" value="CAF3820864.1"/>
    <property type="molecule type" value="Genomic_DNA"/>
</dbReference>
<evidence type="ECO:0000313" key="3">
    <source>
        <dbReference type="EMBL" id="CAF3820864.1"/>
    </source>
</evidence>
<evidence type="ECO:0008006" key="5">
    <source>
        <dbReference type="Google" id="ProtNLM"/>
    </source>
</evidence>
<proteinExistence type="predicted"/>
<dbReference type="Proteomes" id="UP000663887">
    <property type="component" value="Unassembled WGS sequence"/>
</dbReference>
<accession>A0A816NJS9</accession>
<reference evidence="2" key="1">
    <citation type="submission" date="2021-02" db="EMBL/GenBank/DDBJ databases">
        <authorList>
            <person name="Nowell W R."/>
        </authorList>
    </citation>
    <scope>NUCLEOTIDE SEQUENCE</scope>
</reference>
<dbReference type="Proteomes" id="UP000663842">
    <property type="component" value="Unassembled WGS sequence"/>
</dbReference>
<dbReference type="InterPro" id="IPR011993">
    <property type="entry name" value="PH-like_dom_sf"/>
</dbReference>
<feature type="region of interest" description="Disordered" evidence="1">
    <location>
        <begin position="1"/>
        <end position="33"/>
    </location>
</feature>
<feature type="compositionally biased region" description="Acidic residues" evidence="1">
    <location>
        <begin position="10"/>
        <end position="21"/>
    </location>
</feature>
<evidence type="ECO:0000313" key="4">
    <source>
        <dbReference type="Proteomes" id="UP000663887"/>
    </source>
</evidence>
<dbReference type="EMBL" id="CAJNRG010001616">
    <property type="protein sequence ID" value="CAF2035498.1"/>
    <property type="molecule type" value="Genomic_DNA"/>
</dbReference>
<name>A0A816NJS9_9BILA</name>
<feature type="compositionally biased region" description="Basic and acidic residues" evidence="1">
    <location>
        <begin position="303"/>
        <end position="312"/>
    </location>
</feature>
<comment type="caution">
    <text evidence="2">The sequence shown here is derived from an EMBL/GenBank/DDBJ whole genome shotgun (WGS) entry which is preliminary data.</text>
</comment>
<evidence type="ECO:0000313" key="2">
    <source>
        <dbReference type="EMBL" id="CAF2035498.1"/>
    </source>
</evidence>
<feature type="compositionally biased region" description="Acidic residues" evidence="1">
    <location>
        <begin position="291"/>
        <end position="302"/>
    </location>
</feature>
<protein>
    <recommendedName>
        <fullName evidence="5">Nuclear pore complex protein Nup50</fullName>
    </recommendedName>
</protein>
<feature type="compositionally biased region" description="Basic and acidic residues" evidence="1">
    <location>
        <begin position="22"/>
        <end position="33"/>
    </location>
</feature>
<sequence>MSKRKKNDPTPEEEEDDEDQPVQDKRRPEKQQQKVYDFHKKTIEVYPERLRELNRQFLASLSTQITTEPYSVLVGNCLDYVRQYFNYEEDLLKYSPWLASRLKQSRSDITKSLTETIDIYEALARNDFDCILDKTNIETSSADESVVNKTNSYTPLSTPPIQTRPSAPLPAVSAAVTTSAASSPLPLFCFTIPAATPTPTPTPIVTESTPTTGFNFKLASPSVTPDKATSTSPFSFSLPNTGFGTFTFGSTNFSATPTTEKTTTTSLASTISFVPPKSLFAPPPTASAETTGDDPEESSEPPEPEKVQHESDAKFTYRCRMGVNKSGKLVKRGPVQVTVKEIGEKRQMIIRSDDTLGRLFLNIVWSKNIEIKKNSTKDLTFVCQLNPGMTEISEGEFVMILLRFDNETERNEACENLTKERA</sequence>
<dbReference type="AlphaFoldDB" id="A0A816NJS9"/>